<dbReference type="PANTHER" id="PTHR37164:SF1">
    <property type="entry name" value="BACTERIOHEMERYTHRIN"/>
    <property type="match status" value="1"/>
</dbReference>
<dbReference type="OrthoDB" id="9797092at2"/>
<evidence type="ECO:0000256" key="2">
    <source>
        <dbReference type="ARBA" id="ARBA00022723"/>
    </source>
</evidence>
<evidence type="ECO:0000313" key="6">
    <source>
        <dbReference type="Proteomes" id="UP000306409"/>
    </source>
</evidence>
<evidence type="ECO:0000256" key="1">
    <source>
        <dbReference type="ARBA" id="ARBA00010587"/>
    </source>
</evidence>
<feature type="domain" description="Hemerythrin-like" evidence="4">
    <location>
        <begin position="10"/>
        <end position="127"/>
    </location>
</feature>
<keyword evidence="3" id="KW-0408">Iron</keyword>
<dbReference type="Gene3D" id="1.20.120.50">
    <property type="entry name" value="Hemerythrin-like"/>
    <property type="match status" value="1"/>
</dbReference>
<dbReference type="InterPro" id="IPR012312">
    <property type="entry name" value="Hemerythrin-like"/>
</dbReference>
<gene>
    <name evidence="5" type="ORF">EHE19_008600</name>
</gene>
<comment type="similarity">
    <text evidence="1">Belongs to the hemerythrin family.</text>
</comment>
<dbReference type="AlphaFoldDB" id="A0A4U7JLC4"/>
<sequence>MYEMKPEYFTGIDFIDEEHTKLFAIANECYDLLTNQFIEDMYDYILKVINELKDYTKYHFNHEEEYMKSIGYKKFLSHKVEHNDFIEKINSIDYEHIDNNQKDALLKLLDFLTAWLVNHILKQDTVIGK</sequence>
<evidence type="ECO:0000313" key="5">
    <source>
        <dbReference type="EMBL" id="QNU68441.1"/>
    </source>
</evidence>
<evidence type="ECO:0000259" key="4">
    <source>
        <dbReference type="Pfam" id="PF01814"/>
    </source>
</evidence>
<accession>A0A4U7JLC4</accession>
<dbReference type="GO" id="GO:0046872">
    <property type="term" value="F:metal ion binding"/>
    <property type="evidence" value="ECO:0007669"/>
    <property type="project" value="UniProtKB-KW"/>
</dbReference>
<dbReference type="Pfam" id="PF01814">
    <property type="entry name" value="Hemerythrin"/>
    <property type="match status" value="1"/>
</dbReference>
<keyword evidence="6" id="KW-1185">Reference proteome</keyword>
<name>A0A4U7JLC4_9FIRM</name>
<dbReference type="RefSeq" id="WP_137696330.1">
    <property type="nucleotide sequence ID" value="NZ_CP061336.1"/>
</dbReference>
<reference evidence="5 6" key="1">
    <citation type="submission" date="2020-09" db="EMBL/GenBank/DDBJ databases">
        <title>Characterization and genome sequencing of Ruminiclostridium sp. nov. MA18.</title>
        <authorList>
            <person name="Rettenmaier R."/>
            <person name="Kowollik M.-L."/>
            <person name="Liebl W."/>
            <person name="Zverlov V."/>
        </authorList>
    </citation>
    <scope>NUCLEOTIDE SEQUENCE [LARGE SCALE GENOMIC DNA]</scope>
    <source>
        <strain evidence="5 6">MA18</strain>
    </source>
</reference>
<dbReference type="InterPro" id="IPR050669">
    <property type="entry name" value="Hemerythrin"/>
</dbReference>
<dbReference type="InterPro" id="IPR012827">
    <property type="entry name" value="Hemerythrin_metal-bd"/>
</dbReference>
<dbReference type="NCBIfam" id="TIGR02481">
    <property type="entry name" value="hemeryth_dom"/>
    <property type="match status" value="1"/>
</dbReference>
<organism evidence="5 6">
    <name type="scientific">Ruminiclostridium herbifermentans</name>
    <dbReference type="NCBI Taxonomy" id="2488810"/>
    <lineage>
        <taxon>Bacteria</taxon>
        <taxon>Bacillati</taxon>
        <taxon>Bacillota</taxon>
        <taxon>Clostridia</taxon>
        <taxon>Eubacteriales</taxon>
        <taxon>Oscillospiraceae</taxon>
        <taxon>Ruminiclostridium</taxon>
    </lineage>
</organism>
<dbReference type="KEGG" id="rher:EHE19_008600"/>
<dbReference type="Proteomes" id="UP000306409">
    <property type="component" value="Chromosome"/>
</dbReference>
<dbReference type="EMBL" id="CP061336">
    <property type="protein sequence ID" value="QNU68441.1"/>
    <property type="molecule type" value="Genomic_DNA"/>
</dbReference>
<dbReference type="CDD" id="cd12107">
    <property type="entry name" value="Hemerythrin"/>
    <property type="match status" value="1"/>
</dbReference>
<dbReference type="NCBIfam" id="NF033749">
    <property type="entry name" value="bact_hemeryth"/>
    <property type="match status" value="1"/>
</dbReference>
<dbReference type="InterPro" id="IPR016131">
    <property type="entry name" value="Haemerythrin_Fe_BS"/>
</dbReference>
<dbReference type="InterPro" id="IPR035938">
    <property type="entry name" value="Hemerythrin-like_sf"/>
</dbReference>
<dbReference type="PANTHER" id="PTHR37164">
    <property type="entry name" value="BACTERIOHEMERYTHRIN"/>
    <property type="match status" value="1"/>
</dbReference>
<dbReference type="SUPFAM" id="SSF47188">
    <property type="entry name" value="Hemerythrin-like"/>
    <property type="match status" value="1"/>
</dbReference>
<keyword evidence="2" id="KW-0479">Metal-binding</keyword>
<dbReference type="PROSITE" id="PS00550">
    <property type="entry name" value="HEMERYTHRINS"/>
    <property type="match status" value="1"/>
</dbReference>
<protein>
    <submittedName>
        <fullName evidence="5">Hemerythrin family protein</fullName>
    </submittedName>
</protein>
<evidence type="ECO:0000256" key="3">
    <source>
        <dbReference type="ARBA" id="ARBA00023004"/>
    </source>
</evidence>
<proteinExistence type="inferred from homology"/>